<proteinExistence type="predicted"/>
<evidence type="ECO:0000259" key="2">
    <source>
        <dbReference type="Pfam" id="PF04824"/>
    </source>
</evidence>
<dbReference type="InterPro" id="IPR006909">
    <property type="entry name" value="Rad21/Rec8_C_eu"/>
</dbReference>
<dbReference type="STRING" id="31234.E3LR50"/>
<dbReference type="AlphaFoldDB" id="E3LR50"/>
<feature type="region of interest" description="Disordered" evidence="1">
    <location>
        <begin position="378"/>
        <end position="401"/>
    </location>
</feature>
<dbReference type="HOGENOM" id="CLU_467119_0_0_1"/>
<dbReference type="Pfam" id="PF04824">
    <property type="entry name" value="Rad21_Rec8"/>
    <property type="match status" value="1"/>
</dbReference>
<dbReference type="InParanoid" id="E3LR50"/>
<dbReference type="FunCoup" id="E3LR50">
    <property type="interactions" value="1671"/>
</dbReference>
<evidence type="ECO:0000313" key="3">
    <source>
        <dbReference type="EMBL" id="EFP07376.1"/>
    </source>
</evidence>
<feature type="region of interest" description="Disordered" evidence="1">
    <location>
        <begin position="247"/>
        <end position="268"/>
    </location>
</feature>
<dbReference type="OrthoDB" id="5821694at2759"/>
<protein>
    <submittedName>
        <fullName evidence="3">CRE-COH-4 protein</fullName>
    </submittedName>
</protein>
<dbReference type="Proteomes" id="UP000008281">
    <property type="component" value="Unassembled WGS sequence"/>
</dbReference>
<sequence>MVISFDVPLRASDEAVVKFLLGIVFGSQKKRNSSSRECLRHDVNGACKIITWILQNHQKRSFTVACNLIYGNTLVLSQQVARLLLDAVRAREVVAFTSYLAEEEERRKKTFEQMQSGFEDDFTTPKKKRRSKAVAEDDYLLASPTPVSIALKQNITMPDVFAMQREDDICVEDDLVPPTMEQFEMLYGMLDSENRNTTLDLTFLDRCASSSNARNPLDIAFDASSQPNPVDSELQRPTDDFEFQRPTDEFISSQQRTPNKNDRTQEEMFDPAPGLADILLYGRLPLLNEGGQRRSMEDEMEDARHHGIREMHDMMENFSSLHYSSHVPLLVKQQKMSVKEMISPVPLSLRKNCDKNLWPLFKVVQHKFNPSIGTVISLEETDDEEEEDETLQQRSKNQNFDDLEPIDLSQLKFAQTPLKDASPMMSPLRRIDDFEMPMEIERPRREDLFEPLIDPIVDPISPRLTDNIPLQEDNWNFKSPISFEPISHSDDKTPTVIREALLRECENVSPYSFQLENVLPEGATCREAARSFYVVLELLKERELKAIQITPFGPIDLRIAGTDSDDLDDMAMEMDDGDF</sequence>
<evidence type="ECO:0000256" key="1">
    <source>
        <dbReference type="SAM" id="MobiDB-lite"/>
    </source>
</evidence>
<dbReference type="OMA" id="WILSNER"/>
<name>E3LR50_CAERE</name>
<dbReference type="EMBL" id="DS268413">
    <property type="protein sequence ID" value="EFP07376.1"/>
    <property type="molecule type" value="Genomic_DNA"/>
</dbReference>
<accession>E3LR50</accession>
<reference evidence="3" key="1">
    <citation type="submission" date="2007-07" db="EMBL/GenBank/DDBJ databases">
        <title>PCAP assembly of the Caenorhabditis remanei genome.</title>
        <authorList>
            <consortium name="The Caenorhabditis remanei Sequencing Consortium"/>
            <person name="Wilson R.K."/>
        </authorList>
    </citation>
    <scope>NUCLEOTIDE SEQUENCE [LARGE SCALE GENOMIC DNA]</scope>
    <source>
        <strain evidence="3">PB4641</strain>
    </source>
</reference>
<keyword evidence="4" id="KW-1185">Reference proteome</keyword>
<evidence type="ECO:0000313" key="4">
    <source>
        <dbReference type="Proteomes" id="UP000008281"/>
    </source>
</evidence>
<feature type="domain" description="Rad21/Rec8-like protein C-terminal eukaryotic" evidence="2">
    <location>
        <begin position="517"/>
        <end position="558"/>
    </location>
</feature>
<gene>
    <name evidence="3" type="primary">Cre-coh-4</name>
    <name evidence="3" type="ORF">CRE_26279</name>
</gene>
<feature type="compositionally biased region" description="Acidic residues" evidence="1">
    <location>
        <begin position="379"/>
        <end position="390"/>
    </location>
</feature>
<organism evidence="4">
    <name type="scientific">Caenorhabditis remanei</name>
    <name type="common">Caenorhabditis vulgaris</name>
    <dbReference type="NCBI Taxonomy" id="31234"/>
    <lineage>
        <taxon>Eukaryota</taxon>
        <taxon>Metazoa</taxon>
        <taxon>Ecdysozoa</taxon>
        <taxon>Nematoda</taxon>
        <taxon>Chromadorea</taxon>
        <taxon>Rhabditida</taxon>
        <taxon>Rhabditina</taxon>
        <taxon>Rhabditomorpha</taxon>
        <taxon>Rhabditoidea</taxon>
        <taxon>Rhabditidae</taxon>
        <taxon>Peloderinae</taxon>
        <taxon>Caenorhabditis</taxon>
    </lineage>
</organism>
<dbReference type="eggNOG" id="ENOG502TFU3">
    <property type="taxonomic scope" value="Eukaryota"/>
</dbReference>